<reference evidence="2" key="2">
    <citation type="submission" date="2015-01" db="EMBL/GenBank/DDBJ databases">
        <title>Evolutionary Origins and Diversification of the Mycorrhizal Mutualists.</title>
        <authorList>
            <consortium name="DOE Joint Genome Institute"/>
            <consortium name="Mycorrhizal Genomics Consortium"/>
            <person name="Kohler A."/>
            <person name="Kuo A."/>
            <person name="Nagy L.G."/>
            <person name="Floudas D."/>
            <person name="Copeland A."/>
            <person name="Barry K.W."/>
            <person name="Cichocki N."/>
            <person name="Veneault-Fourrey C."/>
            <person name="LaButti K."/>
            <person name="Lindquist E.A."/>
            <person name="Lipzen A."/>
            <person name="Lundell T."/>
            <person name="Morin E."/>
            <person name="Murat C."/>
            <person name="Riley R."/>
            <person name="Ohm R."/>
            <person name="Sun H."/>
            <person name="Tunlid A."/>
            <person name="Henrissat B."/>
            <person name="Grigoriev I.V."/>
            <person name="Hibbett D.S."/>
            <person name="Martin F."/>
        </authorList>
    </citation>
    <scope>NUCLEOTIDE SEQUENCE [LARGE SCALE GENOMIC DNA]</scope>
    <source>
        <strain evidence="2">441</strain>
    </source>
</reference>
<name>A0A0C9YUF4_9AGAM</name>
<dbReference type="HOGENOM" id="CLU_3051299_0_0_1"/>
<accession>A0A0C9YUF4</accession>
<evidence type="ECO:0000313" key="1">
    <source>
        <dbReference type="EMBL" id="KIK28615.1"/>
    </source>
</evidence>
<protein>
    <submittedName>
        <fullName evidence="1">Uncharacterized protein</fullName>
    </submittedName>
</protein>
<dbReference type="AlphaFoldDB" id="A0A0C9YUF4"/>
<evidence type="ECO:0000313" key="2">
    <source>
        <dbReference type="Proteomes" id="UP000054018"/>
    </source>
</evidence>
<keyword evidence="2" id="KW-1185">Reference proteome</keyword>
<organism evidence="1 2">
    <name type="scientific">Pisolithus microcarpus 441</name>
    <dbReference type="NCBI Taxonomy" id="765257"/>
    <lineage>
        <taxon>Eukaryota</taxon>
        <taxon>Fungi</taxon>
        <taxon>Dikarya</taxon>
        <taxon>Basidiomycota</taxon>
        <taxon>Agaricomycotina</taxon>
        <taxon>Agaricomycetes</taxon>
        <taxon>Agaricomycetidae</taxon>
        <taxon>Boletales</taxon>
        <taxon>Sclerodermatineae</taxon>
        <taxon>Pisolithaceae</taxon>
        <taxon>Pisolithus</taxon>
    </lineage>
</organism>
<gene>
    <name evidence="1" type="ORF">PISMIDRAFT_673687</name>
</gene>
<dbReference type="Proteomes" id="UP000054018">
    <property type="component" value="Unassembled WGS sequence"/>
</dbReference>
<dbReference type="EMBL" id="KN833692">
    <property type="protein sequence ID" value="KIK28615.1"/>
    <property type="molecule type" value="Genomic_DNA"/>
</dbReference>
<proteinExistence type="predicted"/>
<sequence length="54" mass="6041">MRAEVRPFKLLQGRLTTPTKAHHYAPLTVIAASDHSCTTSISKRQTHLRVSPMV</sequence>
<reference evidence="1 2" key="1">
    <citation type="submission" date="2014-04" db="EMBL/GenBank/DDBJ databases">
        <authorList>
            <consortium name="DOE Joint Genome Institute"/>
            <person name="Kuo A."/>
            <person name="Kohler A."/>
            <person name="Costa M.D."/>
            <person name="Nagy L.G."/>
            <person name="Floudas D."/>
            <person name="Copeland A."/>
            <person name="Barry K.W."/>
            <person name="Cichocki N."/>
            <person name="Veneault-Fourrey C."/>
            <person name="LaButti K."/>
            <person name="Lindquist E.A."/>
            <person name="Lipzen A."/>
            <person name="Lundell T."/>
            <person name="Morin E."/>
            <person name="Murat C."/>
            <person name="Sun H."/>
            <person name="Tunlid A."/>
            <person name="Henrissat B."/>
            <person name="Grigoriev I.V."/>
            <person name="Hibbett D.S."/>
            <person name="Martin F."/>
            <person name="Nordberg H.P."/>
            <person name="Cantor M.N."/>
            <person name="Hua S.X."/>
        </authorList>
    </citation>
    <scope>NUCLEOTIDE SEQUENCE [LARGE SCALE GENOMIC DNA]</scope>
    <source>
        <strain evidence="1 2">441</strain>
    </source>
</reference>